<sequence length="919" mass="102756">MNKRYIVVLSVLAGLSLPTMAQIDKELAPEEQTAAVSVIKTDKTDRRSAKNIGNSILGEGNGLISLQNGGRYAAQNPTFYVRGLQTSSNNSPLILVDGIERDITSIAPEEVENVTILKDAAAVALYGYKGTNGAINIITKRGKYESRSIKVTYDHLFNTIANKPKFVDAYTYGMAINEARINDGLSARYSTQELNALRDGTKPYLYPNVNWVDETFRNTAMTNKYNIEFRGGAKKFRYYTMLDLISDKGFVNSPNQNEGYSTQDKYVKGNLRMNLDIDLTETTDVRVNLLGVLQETSRPGSQADLWDMVYTVPAAAFPVKDANGVWGGSDTWAGTSNPVAQSVGAAYYKNHSRSLMFDVTLKQDLGMFVKGLGAQVRVGYDNTSNIYEDHSKTYVYSVNAPSWADGDAEPSVKTATYGKDSEMGTDAKVNTFARRLHFDGGFNYDRTFGKHSIYSQLKWDYEYEDPNGVNNTIYRQNFTWFTHYGYNSRYFVDLALVESGSSRLAPNTKWSFSPTLSAAWVISNEDFMKQVSWVNFLKLRASAGIINADYLPGDDVWTYYAQQYATSGGVYPFDSGWNSEFGRTYLGQMATTDPGHEKAYKYNVGIDAKLFGALDVTFDYWMQQRKDIWVSSAGKYSAVLGMDAPYENAGRVDSHGFELGLDYTKNFGAVSFNLGGNLMYTKNKIKEMLEEPRLYDNLIQTGNPYGQIYGLEAIGFFKDEADIAASPAQNFSTVKPGDIKYRDVNGDNIIDANDKVAIGHSTTCPEIYYNFHIGAEWKGLGFYAMFQGTGNYSAILNTKSMYWPLVGNTNISQYAYDNRWTPENQNAKLPRLSSESNANNYQTSTLWLADRSFLKLRNLEVYYNLPASLLEKTKIVNGAKLYVRGIDLLCFDHIDESDPEAYDINPVNKSIALGLSVTF</sequence>
<feature type="domain" description="TonB-dependent receptor plug" evidence="3">
    <location>
        <begin position="30"/>
        <end position="134"/>
    </location>
</feature>
<comment type="similarity">
    <text evidence="1">Belongs to the TonB-dependent receptor family.</text>
</comment>
<dbReference type="PROSITE" id="PS52016">
    <property type="entry name" value="TONB_DEPENDENT_REC_3"/>
    <property type="match status" value="1"/>
</dbReference>
<keyword evidence="1" id="KW-0998">Cell outer membrane</keyword>
<dbReference type="NCBIfam" id="TIGR04056">
    <property type="entry name" value="OMP_RagA_SusC"/>
    <property type="match status" value="1"/>
</dbReference>
<protein>
    <submittedName>
        <fullName evidence="4">TonB-linked outer membrane protein, SusC/RagA family</fullName>
    </submittedName>
</protein>
<accession>A0A1H4CLL1</accession>
<name>A0A1H4CLL1_XYLRU</name>
<dbReference type="InterPro" id="IPR012910">
    <property type="entry name" value="Plug_dom"/>
</dbReference>
<gene>
    <name evidence="4" type="ORF">SAMN05216462_2025</name>
</gene>
<dbReference type="OrthoDB" id="1032271at2"/>
<dbReference type="EMBL" id="FNRF01000003">
    <property type="protein sequence ID" value="SEA61210.1"/>
    <property type="molecule type" value="Genomic_DNA"/>
</dbReference>
<keyword evidence="2" id="KW-0732">Signal</keyword>
<dbReference type="InterPro" id="IPR037066">
    <property type="entry name" value="Plug_dom_sf"/>
</dbReference>
<dbReference type="Gene3D" id="2.170.130.10">
    <property type="entry name" value="TonB-dependent receptor, plug domain"/>
    <property type="match status" value="1"/>
</dbReference>
<reference evidence="4 5" key="1">
    <citation type="submission" date="2016-10" db="EMBL/GenBank/DDBJ databases">
        <authorList>
            <person name="de Groot N.N."/>
        </authorList>
    </citation>
    <scope>NUCLEOTIDE SEQUENCE [LARGE SCALE GENOMIC DNA]</scope>
    <source>
        <strain evidence="4 5">D31d</strain>
    </source>
</reference>
<dbReference type="SUPFAM" id="SSF56935">
    <property type="entry name" value="Porins"/>
    <property type="match status" value="1"/>
</dbReference>
<keyword evidence="1" id="KW-0813">Transport</keyword>
<feature type="signal peptide" evidence="2">
    <location>
        <begin position="1"/>
        <end position="21"/>
    </location>
</feature>
<dbReference type="Proteomes" id="UP000182257">
    <property type="component" value="Unassembled WGS sequence"/>
</dbReference>
<evidence type="ECO:0000256" key="2">
    <source>
        <dbReference type="SAM" id="SignalP"/>
    </source>
</evidence>
<keyword evidence="1" id="KW-0472">Membrane</keyword>
<evidence type="ECO:0000313" key="4">
    <source>
        <dbReference type="EMBL" id="SEA61210.1"/>
    </source>
</evidence>
<organism evidence="4 5">
    <name type="scientific">Xylanibacter ruminicola</name>
    <name type="common">Prevotella ruminicola</name>
    <dbReference type="NCBI Taxonomy" id="839"/>
    <lineage>
        <taxon>Bacteria</taxon>
        <taxon>Pseudomonadati</taxon>
        <taxon>Bacteroidota</taxon>
        <taxon>Bacteroidia</taxon>
        <taxon>Bacteroidales</taxon>
        <taxon>Prevotellaceae</taxon>
        <taxon>Xylanibacter</taxon>
    </lineage>
</organism>
<evidence type="ECO:0000313" key="5">
    <source>
        <dbReference type="Proteomes" id="UP000182257"/>
    </source>
</evidence>
<dbReference type="AlphaFoldDB" id="A0A1H4CLL1"/>
<evidence type="ECO:0000259" key="3">
    <source>
        <dbReference type="Pfam" id="PF07715"/>
    </source>
</evidence>
<dbReference type="InterPro" id="IPR023996">
    <property type="entry name" value="TonB-dep_OMP_SusC/RagA"/>
</dbReference>
<comment type="subcellular location">
    <subcellularLocation>
        <location evidence="1">Cell outer membrane</location>
        <topology evidence="1">Multi-pass membrane protein</topology>
    </subcellularLocation>
</comment>
<proteinExistence type="inferred from homology"/>
<dbReference type="RefSeq" id="WP_074761394.1">
    <property type="nucleotide sequence ID" value="NZ_FNRF01000003.1"/>
</dbReference>
<dbReference type="Pfam" id="PF07715">
    <property type="entry name" value="Plug"/>
    <property type="match status" value="1"/>
</dbReference>
<keyword evidence="1" id="KW-0812">Transmembrane</keyword>
<keyword evidence="1" id="KW-1134">Transmembrane beta strand</keyword>
<feature type="chain" id="PRO_5010260048" evidence="2">
    <location>
        <begin position="22"/>
        <end position="919"/>
    </location>
</feature>
<dbReference type="GO" id="GO:0009279">
    <property type="term" value="C:cell outer membrane"/>
    <property type="evidence" value="ECO:0007669"/>
    <property type="project" value="UniProtKB-SubCell"/>
</dbReference>
<evidence type="ECO:0000256" key="1">
    <source>
        <dbReference type="PROSITE-ProRule" id="PRU01360"/>
    </source>
</evidence>
<dbReference type="InterPro" id="IPR039426">
    <property type="entry name" value="TonB-dep_rcpt-like"/>
</dbReference>